<keyword evidence="7" id="KW-1185">Reference proteome</keyword>
<accession>A0ABX1VC81</accession>
<evidence type="ECO:0000313" key="7">
    <source>
        <dbReference type="Proteomes" id="UP000609651"/>
    </source>
</evidence>
<evidence type="ECO:0000256" key="2">
    <source>
        <dbReference type="ARBA" id="ARBA00022448"/>
    </source>
</evidence>
<dbReference type="PROSITE" id="PS50893">
    <property type="entry name" value="ABC_TRANSPORTER_2"/>
    <property type="match status" value="1"/>
</dbReference>
<keyword evidence="3" id="KW-0547">Nucleotide-binding</keyword>
<dbReference type="InterPro" id="IPR050683">
    <property type="entry name" value="Bact_Polysacc_Export_ATP-bd"/>
</dbReference>
<dbReference type="InterPro" id="IPR017871">
    <property type="entry name" value="ABC_transporter-like_CS"/>
</dbReference>
<protein>
    <submittedName>
        <fullName evidence="6">Vitamin B12 import ATP-binding protein BtuD</fullName>
    </submittedName>
</protein>
<dbReference type="InterPro" id="IPR003593">
    <property type="entry name" value="AAA+_ATPase"/>
</dbReference>
<evidence type="ECO:0000313" key="6">
    <source>
        <dbReference type="EMBL" id="NNJ25324.1"/>
    </source>
</evidence>
<dbReference type="EMBL" id="WTPX01000032">
    <property type="protein sequence ID" value="NNJ25324.1"/>
    <property type="molecule type" value="Genomic_DNA"/>
</dbReference>
<dbReference type="GO" id="GO:0005524">
    <property type="term" value="F:ATP binding"/>
    <property type="evidence" value="ECO:0007669"/>
    <property type="project" value="UniProtKB-KW"/>
</dbReference>
<dbReference type="SMART" id="SM00382">
    <property type="entry name" value="AAA"/>
    <property type="match status" value="1"/>
</dbReference>
<dbReference type="Pfam" id="PF00005">
    <property type="entry name" value="ABC_tran"/>
    <property type="match status" value="1"/>
</dbReference>
<dbReference type="Proteomes" id="UP000609651">
    <property type="component" value="Unassembled WGS sequence"/>
</dbReference>
<reference evidence="6 7" key="1">
    <citation type="journal article" date="2020" name="Syst. Appl. Microbiol.">
        <title>Alienimonas chondri sp. nov., a novel planctomycete isolated from the biofilm of the red alga Chondrus crispus.</title>
        <authorList>
            <person name="Vitorino I."/>
            <person name="Albuquerque L."/>
            <person name="Wiegand S."/>
            <person name="Kallscheuer N."/>
            <person name="da Costa M.S."/>
            <person name="Lobo-da-Cunha A."/>
            <person name="Jogler C."/>
            <person name="Lage O.M."/>
        </authorList>
    </citation>
    <scope>NUCLEOTIDE SEQUENCE [LARGE SCALE GENOMIC DNA]</scope>
    <source>
        <strain evidence="6 7">LzC2</strain>
    </source>
</reference>
<evidence type="ECO:0000256" key="4">
    <source>
        <dbReference type="ARBA" id="ARBA00022840"/>
    </source>
</evidence>
<dbReference type="InterPro" id="IPR003439">
    <property type="entry name" value="ABC_transporter-like_ATP-bd"/>
</dbReference>
<evidence type="ECO:0000259" key="5">
    <source>
        <dbReference type="PROSITE" id="PS50893"/>
    </source>
</evidence>
<dbReference type="CDD" id="cd03220">
    <property type="entry name" value="ABC_KpsT_Wzt"/>
    <property type="match status" value="1"/>
</dbReference>
<dbReference type="InterPro" id="IPR027417">
    <property type="entry name" value="P-loop_NTPase"/>
</dbReference>
<organism evidence="6 7">
    <name type="scientific">Alienimonas chondri</name>
    <dbReference type="NCBI Taxonomy" id="2681879"/>
    <lineage>
        <taxon>Bacteria</taxon>
        <taxon>Pseudomonadati</taxon>
        <taxon>Planctomycetota</taxon>
        <taxon>Planctomycetia</taxon>
        <taxon>Planctomycetales</taxon>
        <taxon>Planctomycetaceae</taxon>
        <taxon>Alienimonas</taxon>
    </lineage>
</organism>
<evidence type="ECO:0000256" key="1">
    <source>
        <dbReference type="ARBA" id="ARBA00005417"/>
    </source>
</evidence>
<dbReference type="PANTHER" id="PTHR46743">
    <property type="entry name" value="TEICHOIC ACIDS EXPORT ATP-BINDING PROTEIN TAGH"/>
    <property type="match status" value="1"/>
</dbReference>
<proteinExistence type="inferred from homology"/>
<keyword evidence="4 6" id="KW-0067">ATP-binding</keyword>
<comment type="similarity">
    <text evidence="1">Belongs to the ABC transporter superfamily.</text>
</comment>
<dbReference type="SUPFAM" id="SSF52540">
    <property type="entry name" value="P-loop containing nucleoside triphosphate hydrolases"/>
    <property type="match status" value="1"/>
</dbReference>
<dbReference type="InterPro" id="IPR015860">
    <property type="entry name" value="ABC_transpr_TagH-like"/>
</dbReference>
<comment type="caution">
    <text evidence="6">The sequence shown here is derived from an EMBL/GenBank/DDBJ whole genome shotgun (WGS) entry which is preliminary data.</text>
</comment>
<feature type="domain" description="ABC transporter" evidence="5">
    <location>
        <begin position="47"/>
        <end position="267"/>
    </location>
</feature>
<dbReference type="PANTHER" id="PTHR46743:SF2">
    <property type="entry name" value="TEICHOIC ACIDS EXPORT ATP-BINDING PROTEIN TAGH"/>
    <property type="match status" value="1"/>
</dbReference>
<evidence type="ECO:0000256" key="3">
    <source>
        <dbReference type="ARBA" id="ARBA00022741"/>
    </source>
</evidence>
<keyword evidence="2" id="KW-0813">Transport</keyword>
<name>A0ABX1VC81_9PLAN</name>
<dbReference type="PROSITE" id="PS00211">
    <property type="entry name" value="ABC_TRANSPORTER_1"/>
    <property type="match status" value="1"/>
</dbReference>
<dbReference type="RefSeq" id="WP_171185193.1">
    <property type="nucleotide sequence ID" value="NZ_WTPX01000032.1"/>
</dbReference>
<gene>
    <name evidence="6" type="primary">btuD_2</name>
    <name evidence="6" type="ORF">LzC2_13940</name>
</gene>
<dbReference type="Gene3D" id="3.40.50.300">
    <property type="entry name" value="P-loop containing nucleotide triphosphate hydrolases"/>
    <property type="match status" value="1"/>
</dbReference>
<sequence length="434" mass="46388">MPSPVLRVDGLGKRYDLGLTHAGSLAAVASRWTRRLRGLPPEEGSVLTGTHAADDQSSSFWALKDVSFEVGAGEVVGIIGRNGAGKSTLLKILSRVTAPTTGSVEIDGRVGSLLEVGTGFHPELTGRENVYMNATLLGMSKREVDAKLDEIVDFSGVERFLDTPVKRYSSGMKVRLGFAVAAHLEPELLIIDEVLAVGDAEFQSRCLGRMKTVAGEGRTVLFVSHNMAAIRTLCPRSLWMEQGLLRASGETAALITEYIAQDAEVLTAERAFEINEEKDVQLLSAEAVAPSGEKSAGLFECDDPLAVRLTLLVRRPVPRMYGYLEFVSDRAGTVLVSDSHDCPPNPLDGLAPGVHVVDLNVPPRTLGVGEYSVYFNLASPAADGFDVDSPGNLIRVRLTDPATRRGDRRGGCLSTLVNWSVAPSPATVAPPISA</sequence>